<dbReference type="InParanoid" id="A0A0G4EIP8"/>
<proteinExistence type="predicted"/>
<evidence type="ECO:0000256" key="3">
    <source>
        <dbReference type="ARBA" id="ARBA00023004"/>
    </source>
</evidence>
<keyword evidence="8" id="KW-1185">Reference proteome</keyword>
<dbReference type="InterPro" id="IPR042216">
    <property type="entry name" value="MitoNEET_CISD"/>
</dbReference>
<dbReference type="GO" id="GO:0010506">
    <property type="term" value="P:regulation of autophagy"/>
    <property type="evidence" value="ECO:0007669"/>
    <property type="project" value="InterPro"/>
</dbReference>
<keyword evidence="2" id="KW-0479">Metal-binding</keyword>
<name>A0A0G4EIP8_VITBC</name>
<dbReference type="SMART" id="SM00704">
    <property type="entry name" value="ZnF_CDGSH"/>
    <property type="match status" value="2"/>
</dbReference>
<evidence type="ECO:0000256" key="1">
    <source>
        <dbReference type="ARBA" id="ARBA00022714"/>
    </source>
</evidence>
<feature type="domain" description="Iron-binding zinc finger CDGSH type" evidence="6">
    <location>
        <begin position="125"/>
        <end position="174"/>
    </location>
</feature>
<evidence type="ECO:0000259" key="6">
    <source>
        <dbReference type="SMART" id="SM00704"/>
    </source>
</evidence>
<evidence type="ECO:0000256" key="4">
    <source>
        <dbReference type="ARBA" id="ARBA00023014"/>
    </source>
</evidence>
<gene>
    <name evidence="7" type="ORF">Vbra_12087</name>
</gene>
<dbReference type="EMBL" id="CDMY01000248">
    <property type="protein sequence ID" value="CEL96884.1"/>
    <property type="molecule type" value="Genomic_DNA"/>
</dbReference>
<dbReference type="PANTHER" id="PTHR13680:SF5">
    <property type="entry name" value="CDGSH IRON-SULFUR DOMAIN-CONTAINING PROTEIN 1"/>
    <property type="match status" value="1"/>
</dbReference>
<dbReference type="GO" id="GO:0046872">
    <property type="term" value="F:metal ion binding"/>
    <property type="evidence" value="ECO:0007669"/>
    <property type="project" value="UniProtKB-KW"/>
</dbReference>
<dbReference type="VEuPathDB" id="CryptoDB:Vbra_12087"/>
<evidence type="ECO:0000256" key="5">
    <source>
        <dbReference type="ARBA" id="ARBA00034078"/>
    </source>
</evidence>
<evidence type="ECO:0000313" key="8">
    <source>
        <dbReference type="Proteomes" id="UP000041254"/>
    </source>
</evidence>
<dbReference type="InterPro" id="IPR018967">
    <property type="entry name" value="FeS-contain_CDGSH-typ"/>
</dbReference>
<keyword evidence="1" id="KW-0001">2Fe-2S</keyword>
<comment type="cofactor">
    <cofactor evidence="5">
        <name>[2Fe-2S] cluster</name>
        <dbReference type="ChEBI" id="CHEBI:190135"/>
    </cofactor>
</comment>
<dbReference type="GO" id="GO:0051537">
    <property type="term" value="F:2 iron, 2 sulfur cluster binding"/>
    <property type="evidence" value="ECO:0007669"/>
    <property type="project" value="UniProtKB-KW"/>
</dbReference>
<reference evidence="7 8" key="1">
    <citation type="submission" date="2014-11" db="EMBL/GenBank/DDBJ databases">
        <authorList>
            <person name="Zhu J."/>
            <person name="Qi W."/>
            <person name="Song R."/>
        </authorList>
    </citation>
    <scope>NUCLEOTIDE SEQUENCE [LARGE SCALE GENOMIC DNA]</scope>
</reference>
<accession>A0A0G4EIP8</accession>
<keyword evidence="3" id="KW-0408">Iron</keyword>
<dbReference type="Gene3D" id="3.40.5.90">
    <property type="entry name" value="CDGSH iron-sulfur domain, mitoNEET-type"/>
    <property type="match status" value="2"/>
</dbReference>
<dbReference type="PANTHER" id="PTHR13680">
    <property type="entry name" value="CDGSH IRON-SULFUR DOMAIN-CONTAINING PROTEIN 1"/>
    <property type="match status" value="1"/>
</dbReference>
<dbReference type="InterPro" id="IPR045131">
    <property type="entry name" value="CISD1/2"/>
</dbReference>
<dbReference type="AlphaFoldDB" id="A0A0G4EIP8"/>
<keyword evidence="4" id="KW-0411">Iron-sulfur</keyword>
<dbReference type="STRING" id="1169540.A0A0G4EIP8"/>
<organism evidence="7 8">
    <name type="scientific">Vitrella brassicaformis (strain CCMP3155)</name>
    <dbReference type="NCBI Taxonomy" id="1169540"/>
    <lineage>
        <taxon>Eukaryota</taxon>
        <taxon>Sar</taxon>
        <taxon>Alveolata</taxon>
        <taxon>Colpodellida</taxon>
        <taxon>Vitrellaceae</taxon>
        <taxon>Vitrella</taxon>
    </lineage>
</organism>
<evidence type="ECO:0000313" key="7">
    <source>
        <dbReference type="EMBL" id="CEL96884.1"/>
    </source>
</evidence>
<sequence>MGGMLTSHYHDLPRHEGDNWNMRPHDKKYDIEHYEVWTPDQHMLNSRKFLVCRCYKSDKFPLCDQSHGALCMQGAKIGPCLLEVRKDLGGVTTYFQNQMEKKAPTKLPDNYYPMDPLQNFEKVDPNVLDYNDYHHVIETYPPPGGPDKKIRICRCWQSKRFPICDDTHKALVEAGDSVGPYTAILRGNANGGKQLAKIAEKAGQASKATAAAAAMVATGIIAAGLVAGAAQQMFNSANLNRNDDE</sequence>
<protein>
    <recommendedName>
        <fullName evidence="6">Iron-binding zinc finger CDGSH type domain-containing protein</fullName>
    </recommendedName>
</protein>
<dbReference type="OrthoDB" id="449252at2759"/>
<dbReference type="Proteomes" id="UP000041254">
    <property type="component" value="Unassembled WGS sequence"/>
</dbReference>
<dbReference type="Pfam" id="PF09360">
    <property type="entry name" value="zf-CDGSH"/>
    <property type="match status" value="1"/>
</dbReference>
<dbReference type="GO" id="GO:0005741">
    <property type="term" value="C:mitochondrial outer membrane"/>
    <property type="evidence" value="ECO:0007669"/>
    <property type="project" value="TreeGrafter"/>
</dbReference>
<evidence type="ECO:0000256" key="2">
    <source>
        <dbReference type="ARBA" id="ARBA00022723"/>
    </source>
</evidence>
<feature type="domain" description="Iron-binding zinc finger CDGSH type" evidence="6">
    <location>
        <begin position="37"/>
        <end position="73"/>
    </location>
</feature>